<dbReference type="SUPFAM" id="SSF47384">
    <property type="entry name" value="Homodimeric domain of signal transducing histidine kinase"/>
    <property type="match status" value="1"/>
</dbReference>
<dbReference type="InterPro" id="IPR016132">
    <property type="entry name" value="Phyto_chromo_attachment"/>
</dbReference>
<proteinExistence type="inferred from homology"/>
<protein>
    <recommendedName>
        <fullName evidence="3">histidine kinase</fullName>
        <ecNumber evidence="3">2.7.13.3</ecNumber>
    </recommendedName>
</protein>
<evidence type="ECO:0000313" key="12">
    <source>
        <dbReference type="EMBL" id="MBD2186246.1"/>
    </source>
</evidence>
<reference evidence="12" key="1">
    <citation type="journal article" date="2015" name="ISME J.">
        <title>Draft Genome Sequence of Streptomyces incarnatus NRRL8089, which Produces the Nucleoside Antibiotic Sinefungin.</title>
        <authorList>
            <person name="Oshima K."/>
            <person name="Hattori M."/>
            <person name="Shimizu H."/>
            <person name="Fukuda K."/>
            <person name="Nemoto M."/>
            <person name="Inagaki K."/>
            <person name="Tamura T."/>
        </authorList>
    </citation>
    <scope>NUCLEOTIDE SEQUENCE</scope>
    <source>
        <strain evidence="12">FACHB-1375</strain>
    </source>
</reference>
<dbReference type="SMART" id="SM00388">
    <property type="entry name" value="HisKA"/>
    <property type="match status" value="1"/>
</dbReference>
<dbReference type="InterPro" id="IPR004358">
    <property type="entry name" value="Sig_transdc_His_kin-like_C"/>
</dbReference>
<dbReference type="PROSITE" id="PS50109">
    <property type="entry name" value="HIS_KIN"/>
    <property type="match status" value="1"/>
</dbReference>
<dbReference type="InterPro" id="IPR011006">
    <property type="entry name" value="CheY-like_superfamily"/>
</dbReference>
<organism evidence="12 13">
    <name type="scientific">Aerosakkonema funiforme FACHB-1375</name>
    <dbReference type="NCBI Taxonomy" id="2949571"/>
    <lineage>
        <taxon>Bacteria</taxon>
        <taxon>Bacillati</taxon>
        <taxon>Cyanobacteriota</taxon>
        <taxon>Cyanophyceae</taxon>
        <taxon>Oscillatoriophycideae</taxon>
        <taxon>Aerosakkonematales</taxon>
        <taxon>Aerosakkonemataceae</taxon>
        <taxon>Aerosakkonema</taxon>
    </lineage>
</organism>
<keyword evidence="4 8" id="KW-0597">Phosphoprotein</keyword>
<feature type="modified residue" description="4-aspartylphosphate" evidence="8">
    <location>
        <position position="64"/>
    </location>
</feature>
<dbReference type="SMART" id="SM00387">
    <property type="entry name" value="HATPase_c"/>
    <property type="match status" value="1"/>
</dbReference>
<dbReference type="CDD" id="cd00082">
    <property type="entry name" value="HisKA"/>
    <property type="match status" value="1"/>
</dbReference>
<evidence type="ECO:0000259" key="9">
    <source>
        <dbReference type="PROSITE" id="PS50046"/>
    </source>
</evidence>
<sequence>MSAIAVPKKTNSKINILIVDDQPDNLRILSSILRDEMYKVRQAISGEVALAAIQANTPDLILLDIRMPQMDGYQVCSILKANPATRDIPVIFLSALNDASDKVKAFAAGAADYITKPFQTEEVLVRIGHQLTIRQQQQQLLEQNQQLQQTGAMLQFQAEQERLMGTIIQRIRQSLDKEVVFSTTVSAIQQLLRAERVLIYQLFENHTGKVVDEAVVSGFPAILGMDFPQEVFPSTYHELYKHGRICIINDIYAKNADITPCLVKFVEQWAVRAKLVVPILANENLWGLLIIHHCSAPRVWLRSEVSLLSQLAGQIAIGIQQAELYQEIQNFNSTLERQVHIRTLQLQQSLAFEATLKRISDKVRDSLDSHQILQIAVKELATAIEAKACDAALYSPDRLTSTIHYQYVQPGLPATQGQQIQLEHAPEIYAQLQQGYCFAFCQMQVSPIPYHSAIFVCPIVDGQLQQAGIIGHLWVFKAIGSSFSEMEINLVQQVANQCAIALRQAQLYEAAQAQVKELQRLNQLKDDFLNTISHELRTPISSIQMVTNLLITLTNQEETFVREICDFKEQNNKAIHYLKVLQEESERELNLIEDLLSLQHIEAGVYASQPTPIDLRDWLPHAIESFEIRARNQQQTLQVEIAPDFPILTVDLHSFSRIVTELLNNACKYTPPRETISIYAYTKTDHFYLNIVNTGVEIAPEELPRVFDKFYRIPNKDPWKHSGTGLGLALVKKLVEQMRGTIAVQSANNATQFIIRLPLFIE</sequence>
<dbReference type="Pfam" id="PF00072">
    <property type="entry name" value="Response_reg"/>
    <property type="match status" value="1"/>
</dbReference>
<gene>
    <name evidence="12" type="ORF">H6G03_35195</name>
</gene>
<reference evidence="12" key="2">
    <citation type="submission" date="2020-08" db="EMBL/GenBank/DDBJ databases">
        <authorList>
            <person name="Chen M."/>
            <person name="Teng W."/>
            <person name="Zhao L."/>
            <person name="Hu C."/>
            <person name="Zhou Y."/>
            <person name="Han B."/>
            <person name="Song L."/>
            <person name="Shu W."/>
        </authorList>
    </citation>
    <scope>NUCLEOTIDE SEQUENCE</scope>
    <source>
        <strain evidence="12">FACHB-1375</strain>
    </source>
</reference>
<evidence type="ECO:0000259" key="10">
    <source>
        <dbReference type="PROSITE" id="PS50109"/>
    </source>
</evidence>
<dbReference type="InterPro" id="IPR003594">
    <property type="entry name" value="HATPase_dom"/>
</dbReference>
<dbReference type="Gene3D" id="3.30.450.40">
    <property type="match status" value="3"/>
</dbReference>
<comment type="caution">
    <text evidence="12">The sequence shown here is derived from an EMBL/GenBank/DDBJ whole genome shotgun (WGS) entry which is preliminary data.</text>
</comment>
<evidence type="ECO:0000256" key="4">
    <source>
        <dbReference type="ARBA" id="ARBA00022553"/>
    </source>
</evidence>
<dbReference type="InterPro" id="IPR005467">
    <property type="entry name" value="His_kinase_dom"/>
</dbReference>
<evidence type="ECO:0000313" key="13">
    <source>
        <dbReference type="Proteomes" id="UP000641646"/>
    </source>
</evidence>
<dbReference type="InterPro" id="IPR029016">
    <property type="entry name" value="GAF-like_dom_sf"/>
</dbReference>
<dbReference type="Pfam" id="PF02518">
    <property type="entry name" value="HATPase_c"/>
    <property type="match status" value="1"/>
</dbReference>
<dbReference type="SUPFAM" id="SSF55874">
    <property type="entry name" value="ATPase domain of HSP90 chaperone/DNA topoisomerase II/histidine kinase"/>
    <property type="match status" value="1"/>
</dbReference>
<dbReference type="InterPro" id="IPR001789">
    <property type="entry name" value="Sig_transdc_resp-reg_receiver"/>
</dbReference>
<evidence type="ECO:0000256" key="2">
    <source>
        <dbReference type="ARBA" id="ARBA00006402"/>
    </source>
</evidence>
<dbReference type="InterPro" id="IPR003661">
    <property type="entry name" value="HisK_dim/P_dom"/>
</dbReference>
<dbReference type="GO" id="GO:0000155">
    <property type="term" value="F:phosphorelay sensor kinase activity"/>
    <property type="evidence" value="ECO:0007669"/>
    <property type="project" value="InterPro"/>
</dbReference>
<feature type="domain" description="Response regulatory" evidence="11">
    <location>
        <begin position="15"/>
        <end position="131"/>
    </location>
</feature>
<dbReference type="EMBL" id="JACJPW010000181">
    <property type="protein sequence ID" value="MBD2186246.1"/>
    <property type="molecule type" value="Genomic_DNA"/>
</dbReference>
<keyword evidence="7" id="KW-0902">Two-component regulatory system</keyword>
<evidence type="ECO:0000256" key="3">
    <source>
        <dbReference type="ARBA" id="ARBA00012438"/>
    </source>
</evidence>
<dbReference type="InterPro" id="IPR036097">
    <property type="entry name" value="HisK_dim/P_sf"/>
</dbReference>
<feature type="domain" description="Histidine kinase" evidence="10">
    <location>
        <begin position="531"/>
        <end position="761"/>
    </location>
</feature>
<keyword evidence="13" id="KW-1185">Reference proteome</keyword>
<dbReference type="PROSITE" id="PS50046">
    <property type="entry name" value="PHYTOCHROME_2"/>
    <property type="match status" value="1"/>
</dbReference>
<dbReference type="PANTHER" id="PTHR43547:SF2">
    <property type="entry name" value="HYBRID SIGNAL TRANSDUCTION HISTIDINE KINASE C"/>
    <property type="match status" value="1"/>
</dbReference>
<dbReference type="PRINTS" id="PR00344">
    <property type="entry name" value="BCTRLSENSOR"/>
</dbReference>
<dbReference type="Gene3D" id="1.10.287.130">
    <property type="match status" value="1"/>
</dbReference>
<dbReference type="Pfam" id="PF00512">
    <property type="entry name" value="HisKA"/>
    <property type="match status" value="1"/>
</dbReference>
<keyword evidence="5" id="KW-0808">Transferase</keyword>
<dbReference type="InterPro" id="IPR003018">
    <property type="entry name" value="GAF"/>
</dbReference>
<dbReference type="PANTHER" id="PTHR43547">
    <property type="entry name" value="TWO-COMPONENT HISTIDINE KINASE"/>
    <property type="match status" value="1"/>
</dbReference>
<dbReference type="Pfam" id="PF01590">
    <property type="entry name" value="GAF"/>
    <property type="match status" value="2"/>
</dbReference>
<dbReference type="InterPro" id="IPR036890">
    <property type="entry name" value="HATPase_C_sf"/>
</dbReference>
<dbReference type="SMART" id="SM00065">
    <property type="entry name" value="GAF"/>
    <property type="match status" value="2"/>
</dbReference>
<evidence type="ECO:0000259" key="11">
    <source>
        <dbReference type="PROSITE" id="PS50110"/>
    </source>
</evidence>
<dbReference type="SUPFAM" id="SSF55781">
    <property type="entry name" value="GAF domain-like"/>
    <property type="match status" value="2"/>
</dbReference>
<keyword evidence="6" id="KW-0418">Kinase</keyword>
<accession>A0A926ZMN9</accession>
<dbReference type="CDD" id="cd19920">
    <property type="entry name" value="REC_PA4781-like"/>
    <property type="match status" value="1"/>
</dbReference>
<evidence type="ECO:0000256" key="5">
    <source>
        <dbReference type="ARBA" id="ARBA00022679"/>
    </source>
</evidence>
<evidence type="ECO:0000256" key="1">
    <source>
        <dbReference type="ARBA" id="ARBA00000085"/>
    </source>
</evidence>
<dbReference type="Gene3D" id="3.40.50.2300">
    <property type="match status" value="1"/>
</dbReference>
<evidence type="ECO:0000256" key="7">
    <source>
        <dbReference type="ARBA" id="ARBA00023012"/>
    </source>
</evidence>
<dbReference type="SUPFAM" id="SSF52172">
    <property type="entry name" value="CheY-like"/>
    <property type="match status" value="1"/>
</dbReference>
<comment type="catalytic activity">
    <reaction evidence="1">
        <text>ATP + protein L-histidine = ADP + protein N-phospho-L-histidine.</text>
        <dbReference type="EC" id="2.7.13.3"/>
    </reaction>
</comment>
<feature type="domain" description="Phytochrome chromophore attachment site" evidence="9">
    <location>
        <begin position="176"/>
        <end position="314"/>
    </location>
</feature>
<dbReference type="Proteomes" id="UP000641646">
    <property type="component" value="Unassembled WGS sequence"/>
</dbReference>
<dbReference type="EC" id="2.7.13.3" evidence="3"/>
<dbReference type="RefSeq" id="WP_190475379.1">
    <property type="nucleotide sequence ID" value="NZ_JACJPW010000181.1"/>
</dbReference>
<dbReference type="PROSITE" id="PS50110">
    <property type="entry name" value="RESPONSE_REGULATORY"/>
    <property type="match status" value="1"/>
</dbReference>
<dbReference type="Gene3D" id="3.30.565.10">
    <property type="entry name" value="Histidine kinase-like ATPase, C-terminal domain"/>
    <property type="match status" value="1"/>
</dbReference>
<evidence type="ECO:0000256" key="6">
    <source>
        <dbReference type="ARBA" id="ARBA00022777"/>
    </source>
</evidence>
<comment type="similarity">
    <text evidence="2">In the N-terminal section; belongs to the phytochrome family.</text>
</comment>
<evidence type="ECO:0000256" key="8">
    <source>
        <dbReference type="PROSITE-ProRule" id="PRU00169"/>
    </source>
</evidence>
<dbReference type="SMART" id="SM00448">
    <property type="entry name" value="REC"/>
    <property type="match status" value="1"/>
</dbReference>
<dbReference type="AlphaFoldDB" id="A0A926ZMN9"/>
<name>A0A926ZMN9_9CYAN</name>